<keyword evidence="2" id="KW-0472">Membrane</keyword>
<dbReference type="Proteomes" id="UP001595847">
    <property type="component" value="Unassembled WGS sequence"/>
</dbReference>
<dbReference type="InterPro" id="IPR013766">
    <property type="entry name" value="Thioredoxin_domain"/>
</dbReference>
<reference evidence="5" key="1">
    <citation type="journal article" date="2019" name="Int. J. Syst. Evol. Microbiol.">
        <title>The Global Catalogue of Microorganisms (GCM) 10K type strain sequencing project: providing services to taxonomists for standard genome sequencing and annotation.</title>
        <authorList>
            <consortium name="The Broad Institute Genomics Platform"/>
            <consortium name="The Broad Institute Genome Sequencing Center for Infectious Disease"/>
            <person name="Wu L."/>
            <person name="Ma J."/>
        </authorList>
    </citation>
    <scope>NUCLEOTIDE SEQUENCE [LARGE SCALE GENOMIC DNA]</scope>
    <source>
        <strain evidence="5">TBRC 1826</strain>
    </source>
</reference>
<evidence type="ECO:0000256" key="1">
    <source>
        <dbReference type="SAM" id="MobiDB-lite"/>
    </source>
</evidence>
<name>A0ABV8FTZ0_9ACTN</name>
<dbReference type="EMBL" id="JBHSBH010000014">
    <property type="protein sequence ID" value="MFC3998578.1"/>
    <property type="molecule type" value="Genomic_DNA"/>
</dbReference>
<dbReference type="InterPro" id="IPR012336">
    <property type="entry name" value="Thioredoxin-like_fold"/>
</dbReference>
<feature type="transmembrane region" description="Helical" evidence="2">
    <location>
        <begin position="29"/>
        <end position="51"/>
    </location>
</feature>
<evidence type="ECO:0000256" key="2">
    <source>
        <dbReference type="SAM" id="Phobius"/>
    </source>
</evidence>
<comment type="caution">
    <text evidence="4">The sequence shown here is derived from an EMBL/GenBank/DDBJ whole genome shotgun (WGS) entry which is preliminary data.</text>
</comment>
<organism evidence="4 5">
    <name type="scientific">Nocardiopsis sediminis</name>
    <dbReference type="NCBI Taxonomy" id="1778267"/>
    <lineage>
        <taxon>Bacteria</taxon>
        <taxon>Bacillati</taxon>
        <taxon>Actinomycetota</taxon>
        <taxon>Actinomycetes</taxon>
        <taxon>Streptosporangiales</taxon>
        <taxon>Nocardiopsidaceae</taxon>
        <taxon>Nocardiopsis</taxon>
    </lineage>
</organism>
<proteinExistence type="predicted"/>
<dbReference type="CDD" id="cd02972">
    <property type="entry name" value="DsbA_family"/>
    <property type="match status" value="1"/>
</dbReference>
<feature type="region of interest" description="Disordered" evidence="1">
    <location>
        <begin position="1"/>
        <end position="20"/>
    </location>
</feature>
<sequence>MGKASRQSSRERLREERQKAAQRAKRNKGLVVAGAALAIVVLIVGGGYLYLSSERRAEQQFADQYASLPPQTVQDDGSVVLAQEGASAPVVEVYADYQCPACRQFEIASGPTLQRLAAEGRAIVHYRPVSIFAQQPAPLSANSLRGGAAARAAADQGKYVEYNDILFDNQPAEGSAGFSAADLKQWGRDAGIEDTAAFDERVDSENTVVERFTGSYSQELVSRAQEAFPADRLQGMSLSELIAWGNDNGIDGSFLDGTYVNELIQATAAVGTKYSSGADKFDSTPSVYVDGAKLGNDAFSGNGIEKAVESAGPGEVDTRPLAADDSAMTEVP</sequence>
<keyword evidence="5" id="KW-1185">Reference proteome</keyword>
<dbReference type="Pfam" id="PF13462">
    <property type="entry name" value="Thioredoxin_4"/>
    <property type="match status" value="1"/>
</dbReference>
<dbReference type="PROSITE" id="PS51352">
    <property type="entry name" value="THIOREDOXIN_2"/>
    <property type="match status" value="1"/>
</dbReference>
<dbReference type="InterPro" id="IPR036249">
    <property type="entry name" value="Thioredoxin-like_sf"/>
</dbReference>
<evidence type="ECO:0000313" key="5">
    <source>
        <dbReference type="Proteomes" id="UP001595847"/>
    </source>
</evidence>
<keyword evidence="2" id="KW-0812">Transmembrane</keyword>
<evidence type="ECO:0000313" key="4">
    <source>
        <dbReference type="EMBL" id="MFC3998578.1"/>
    </source>
</evidence>
<evidence type="ECO:0000259" key="3">
    <source>
        <dbReference type="PROSITE" id="PS51352"/>
    </source>
</evidence>
<dbReference type="RefSeq" id="WP_378536543.1">
    <property type="nucleotide sequence ID" value="NZ_JBHSBH010000014.1"/>
</dbReference>
<dbReference type="SUPFAM" id="SSF52833">
    <property type="entry name" value="Thioredoxin-like"/>
    <property type="match status" value="1"/>
</dbReference>
<dbReference type="Gene3D" id="3.40.30.10">
    <property type="entry name" value="Glutaredoxin"/>
    <property type="match status" value="1"/>
</dbReference>
<keyword evidence="2" id="KW-1133">Transmembrane helix</keyword>
<accession>A0ABV8FTZ0</accession>
<protein>
    <submittedName>
        <fullName evidence="4">DsbA family protein</fullName>
    </submittedName>
</protein>
<feature type="region of interest" description="Disordered" evidence="1">
    <location>
        <begin position="308"/>
        <end position="332"/>
    </location>
</feature>
<feature type="compositionally biased region" description="Basic and acidic residues" evidence="1">
    <location>
        <begin position="8"/>
        <end position="19"/>
    </location>
</feature>
<gene>
    <name evidence="4" type="ORF">ACFOVU_21820</name>
</gene>
<feature type="domain" description="Thioredoxin" evidence="3">
    <location>
        <begin position="59"/>
        <end position="230"/>
    </location>
</feature>